<dbReference type="InterPro" id="IPR043502">
    <property type="entry name" value="DNA/RNA_pol_sf"/>
</dbReference>
<accession>A0ABM9WIE3</accession>
<evidence type="ECO:0000256" key="1">
    <source>
        <dbReference type="ARBA" id="ARBA00022484"/>
    </source>
</evidence>
<keyword evidence="2" id="KW-0808">Transferase</keyword>
<evidence type="ECO:0000313" key="4">
    <source>
        <dbReference type="EMBL" id="DAB41741.1"/>
    </source>
</evidence>
<dbReference type="RefSeq" id="YP_010798873.1">
    <property type="nucleotide sequence ID" value="NC_076523.1"/>
</dbReference>
<dbReference type="GeneID" id="80537138"/>
<dbReference type="Pfam" id="PF05919">
    <property type="entry name" value="Mitovir_RNA_pol"/>
    <property type="match status" value="1"/>
</dbReference>
<dbReference type="Proteomes" id="UP000831012">
    <property type="component" value="Segment"/>
</dbReference>
<name>A0ABM9WIE3_9VIRU</name>
<dbReference type="SUPFAM" id="SSF56672">
    <property type="entry name" value="DNA/RNA polymerases"/>
    <property type="match status" value="1"/>
</dbReference>
<sequence length="795" mass="91093">MENKFINTFSTINLPSRCGPWRWLFEKPETLTAYLRYQLWVVHGYRSKEMALLAVYMARKISAMYKNQGPLHMALYLKQCRVSTMRAFGKNRDLRGMEISVSYTPSKKAPLVSLTRDGYPRLLLKRHRSMLRKGQESPKILRSYNTIFNIYKLVVIPQVVSIEPIMRLLGPSVDLLPKGPMNSPLLWLERVIPRICQVPLVCGLTPYMSWSASSTSPTGYGASVSIPVDARVLQNARLSEVFEASAVDAWFKNLFPGKKIPYQARDLVAAGALFHCSDVYWPGVYARTESDVTWVRAQSARSKKKVQETVAFIQAISDIPSRFKVKREIMDLGKVRPLYLDSGYRVPSLGRVSFKDEPAGKTRPFMICPLIVQWWLTPLHEWGFTVLSLVPQDGTFDQLKPLFKLMGRKHMICFDLTEATNRTPVRYIFHMLSRIFGKEVARSFMYLLGAEYQIPDALKPRVKEKASTIIFSTGMPLGAKSTWGLFTLFHHIMVQCAAYAVYKTVRWFPHYAILGDDLVISSVPVAREYRKLVERLGVEISLSKSLVSLDGTLEFASRYFTKGVDVSPLSFKLVNDAHASMSQGASLFLRLKQFREIRKSELYRFYGAGYRTLGKIDVPYGKLHRLPRKWQRAFLIFHHPHSKLHPIPWLWWLSAGRKSLIPPEVLGAASAILEDRFVRRTQEIFIEMERSMDFDYIGSEALVYGPWLDMHLRAQAKVWNLVMEGDLFAYLSYEPPPTNLRRVDPLQRGEKLFNKKVGKMLKLYDLVSHLIEKGPPRLFPVGDVATTCQSGQISY</sequence>
<evidence type="ECO:0000313" key="5">
    <source>
        <dbReference type="Proteomes" id="UP000831012"/>
    </source>
</evidence>
<evidence type="ECO:0000256" key="3">
    <source>
        <dbReference type="ARBA" id="ARBA00022695"/>
    </source>
</evidence>
<dbReference type="GO" id="GO:0003968">
    <property type="term" value="F:RNA-directed RNA polymerase activity"/>
    <property type="evidence" value="ECO:0007669"/>
    <property type="project" value="UniProtKB-KW"/>
</dbReference>
<gene>
    <name evidence="4" type="primary">RdRp</name>
</gene>
<dbReference type="InterPro" id="IPR008686">
    <property type="entry name" value="RNA_pol_mitovir"/>
</dbReference>
<reference evidence="4 5" key="1">
    <citation type="journal article" date="2018" name="Virology">
        <title>Evidence for contemporary plant mitoviruses.</title>
        <authorList>
            <person name="Nibert M.L."/>
            <person name="Vong M."/>
            <person name="Fugate K.K."/>
            <person name="Debat H.J."/>
        </authorList>
    </citation>
    <scope>NUCLEOTIDE SEQUENCE [LARGE SCALE GENOMIC DNA]</scope>
    <source>
        <strain evidence="4 5">AzfiMV1-Stockholm1</strain>
    </source>
</reference>
<proteinExistence type="predicted"/>
<keyword evidence="3" id="KW-0548">Nucleotidyltransferase</keyword>
<keyword evidence="5" id="KW-1185">Reference proteome</keyword>
<dbReference type="EMBL" id="BK010423">
    <property type="protein sequence ID" value="DAB41741.1"/>
    <property type="molecule type" value="Genomic_RNA"/>
</dbReference>
<keyword evidence="1 4" id="KW-0696">RNA-directed RNA polymerase</keyword>
<protein>
    <submittedName>
        <fullName evidence="4">RNA-dependent RNA polymerase</fullName>
    </submittedName>
</protein>
<dbReference type="PANTHER" id="PTHR34456">
    <property type="entry name" value="MITOVIRUS RNA-DEPENDENT RNA POLYMERASE"/>
    <property type="match status" value="1"/>
</dbReference>
<dbReference type="PANTHER" id="PTHR34456:SF13">
    <property type="entry name" value="REVERSE TRANSCRIPTASE DOMAIN-CONTAINING PROTEIN"/>
    <property type="match status" value="1"/>
</dbReference>
<organism evidence="4 5">
    <name type="scientific">Azolla filiculoides mitovirus 1</name>
    <dbReference type="NCBI Taxonomy" id="2080457"/>
    <lineage>
        <taxon>Viruses</taxon>
        <taxon>Riboviria</taxon>
        <taxon>Orthornavirae</taxon>
        <taxon>Lenarviricota</taxon>
        <taxon>Howeltoviricetes</taxon>
        <taxon>Cryppavirales</taxon>
        <taxon>Mitoviridae</taxon>
        <taxon>Duamitovirus</taxon>
        <taxon>Duamitovirus azfi1</taxon>
    </lineage>
</organism>
<evidence type="ECO:0000256" key="2">
    <source>
        <dbReference type="ARBA" id="ARBA00022679"/>
    </source>
</evidence>